<dbReference type="Proteomes" id="UP000240325">
    <property type="component" value="Segment"/>
</dbReference>
<organism evidence="1">
    <name type="scientific">Bodo saltans virus</name>
    <dbReference type="NCBI Taxonomy" id="2024608"/>
    <lineage>
        <taxon>Viruses</taxon>
        <taxon>Varidnaviria</taxon>
        <taxon>Bamfordvirae</taxon>
        <taxon>Nucleocytoviricota</taxon>
        <taxon>Megaviricetes</taxon>
        <taxon>Imitervirales</taxon>
        <taxon>Mimiviridae</taxon>
        <taxon>Klosneuvirinae</taxon>
        <taxon>Theiavirus</taxon>
        <taxon>Theiavirus salishense</taxon>
    </lineage>
</organism>
<dbReference type="EMBL" id="MF782455">
    <property type="protein sequence ID" value="ATZ80626.1"/>
    <property type="molecule type" value="Genomic_DNA"/>
</dbReference>
<reference evidence="1" key="1">
    <citation type="journal article" date="2017" name="Elife">
        <title>The kinetoplastid-infecting Bodo saltans virus (BsV), a window into the most abundant giant viruses in the sea.</title>
        <authorList>
            <person name="Deeg C.M."/>
            <person name="Chow C.-E.T."/>
            <person name="Suttle C.A."/>
        </authorList>
    </citation>
    <scope>NUCLEOTIDE SEQUENCE</scope>
    <source>
        <strain evidence="1">NG1</strain>
    </source>
</reference>
<accession>A0A2H4UUU1</accession>
<keyword evidence="2" id="KW-1185">Reference proteome</keyword>
<gene>
    <name evidence="1" type="ORF">BMW23_0579</name>
</gene>
<proteinExistence type="predicted"/>
<evidence type="ECO:0000313" key="2">
    <source>
        <dbReference type="Proteomes" id="UP000240325"/>
    </source>
</evidence>
<protein>
    <submittedName>
        <fullName evidence="1">Uncharacterized protein</fullName>
    </submittedName>
</protein>
<evidence type="ECO:0000313" key="1">
    <source>
        <dbReference type="EMBL" id="ATZ80626.1"/>
    </source>
</evidence>
<name>A0A2H4UUU1_9VIRU</name>
<sequence>MNALDDAYVFTKTNVLVEKNEFNFNHNIRVASMYLKKYIMSKYRDNS</sequence>